<dbReference type="SUPFAM" id="SSF56784">
    <property type="entry name" value="HAD-like"/>
    <property type="match status" value="1"/>
</dbReference>
<dbReference type="Proteomes" id="UP000409147">
    <property type="component" value="Unassembled WGS sequence"/>
</dbReference>
<dbReference type="Pfam" id="PF00702">
    <property type="entry name" value="Hydrolase"/>
    <property type="match status" value="1"/>
</dbReference>
<protein>
    <submittedName>
        <fullName evidence="1">Phosphorylated carbohydrates phosphatase</fullName>
        <ecNumber evidence="1">3.1.3.-</ecNumber>
    </submittedName>
</protein>
<dbReference type="GO" id="GO:0016787">
    <property type="term" value="F:hydrolase activity"/>
    <property type="evidence" value="ECO:0007669"/>
    <property type="project" value="UniProtKB-KW"/>
</dbReference>
<dbReference type="EMBL" id="CABHNB010000051">
    <property type="protein sequence ID" value="VUX23704.1"/>
    <property type="molecule type" value="Genomic_DNA"/>
</dbReference>
<organism evidence="1 2">
    <name type="scientific">Blautia obeum</name>
    <dbReference type="NCBI Taxonomy" id="40520"/>
    <lineage>
        <taxon>Bacteria</taxon>
        <taxon>Bacillati</taxon>
        <taxon>Bacillota</taxon>
        <taxon>Clostridia</taxon>
        <taxon>Lachnospirales</taxon>
        <taxon>Lachnospiraceae</taxon>
        <taxon>Blautia</taxon>
    </lineage>
</organism>
<keyword evidence="1" id="KW-0378">Hydrolase</keyword>
<dbReference type="EC" id="3.1.3.-" evidence="1"/>
<dbReference type="InterPro" id="IPR023214">
    <property type="entry name" value="HAD_sf"/>
</dbReference>
<proteinExistence type="predicted"/>
<name>A0A564UVQ7_9FIRM</name>
<dbReference type="Gene3D" id="3.40.50.1000">
    <property type="entry name" value="HAD superfamily/HAD-like"/>
    <property type="match status" value="1"/>
</dbReference>
<dbReference type="Gene3D" id="1.10.150.240">
    <property type="entry name" value="Putative phosphatase, domain 2"/>
    <property type="match status" value="1"/>
</dbReference>
<keyword evidence="2" id="KW-1185">Reference proteome</keyword>
<dbReference type="AlphaFoldDB" id="A0A564UVQ7"/>
<gene>
    <name evidence="1" type="ORF">ROSSTS7063_00152</name>
</gene>
<accession>A0A564UVQ7</accession>
<reference evidence="1 2" key="1">
    <citation type="submission" date="2019-07" db="EMBL/GenBank/DDBJ databases">
        <authorList>
            <person name="Hibberd C M."/>
            <person name="Gehrig L. J."/>
            <person name="Chang H.-W."/>
            <person name="Venkatesh S."/>
        </authorList>
    </citation>
    <scope>NUCLEOTIDE SEQUENCE [LARGE SCALE GENOMIC DNA]</scope>
    <source>
        <strain evidence="1">Ruminococcus_obeum_SSTS_Bg7063</strain>
    </source>
</reference>
<evidence type="ECO:0000313" key="1">
    <source>
        <dbReference type="EMBL" id="VUX23704.1"/>
    </source>
</evidence>
<dbReference type="InterPro" id="IPR036412">
    <property type="entry name" value="HAD-like_sf"/>
</dbReference>
<sequence length="53" mass="6160">MKAIIFDMDGVLVNTEPLHYKCWKEVVKEDGIDLEFNVYKACIGATRMCFWTS</sequence>
<dbReference type="InterPro" id="IPR023198">
    <property type="entry name" value="PGP-like_dom2"/>
</dbReference>
<evidence type="ECO:0000313" key="2">
    <source>
        <dbReference type="Proteomes" id="UP000409147"/>
    </source>
</evidence>
<dbReference type="RefSeq" id="WP_279232735.1">
    <property type="nucleotide sequence ID" value="NZ_CABHNB010000051.1"/>
</dbReference>